<keyword evidence="1" id="KW-0812">Transmembrane</keyword>
<keyword evidence="1" id="KW-0472">Membrane</keyword>
<sequence length="191" mass="20181">MNATEERLRDALQTVGDTVRPEDMPEPRFAARRRRLPLPAMAMAAVAASAAAAVAVGGAVVGGAFTAGGPNGLSAPSSGSSAPAVLVFLCTKTSANQGCDHKGATQQQKEEVRRVLSELPKVRGVEFENKGQAYMRFKKRFKGDEQFRRSVDAGDIPEAFRVALVPGADGTKVRMAVLGMPGVDTAIVEKR</sequence>
<dbReference type="EMBL" id="JAAXPI010000002">
    <property type="protein sequence ID" value="NKZ02763.1"/>
    <property type="molecule type" value="Genomic_DNA"/>
</dbReference>
<keyword evidence="4" id="KW-1185">Reference proteome</keyword>
<evidence type="ECO:0000313" key="3">
    <source>
        <dbReference type="EMBL" id="NKZ02763.1"/>
    </source>
</evidence>
<proteinExistence type="predicted"/>
<evidence type="ECO:0000313" key="4">
    <source>
        <dbReference type="Proteomes" id="UP000579250"/>
    </source>
</evidence>
<evidence type="ECO:0000256" key="1">
    <source>
        <dbReference type="SAM" id="Phobius"/>
    </source>
</evidence>
<gene>
    <name evidence="3" type="ORF">HGB48_03175</name>
</gene>
<name>A0A846YXC4_9ACTN</name>
<accession>A0A846YXC4</accession>
<dbReference type="Proteomes" id="UP000579250">
    <property type="component" value="Unassembled WGS sequence"/>
</dbReference>
<dbReference type="Pfam" id="PF18075">
    <property type="entry name" value="FtsX_ECD"/>
    <property type="match status" value="1"/>
</dbReference>
<keyword evidence="1" id="KW-1133">Transmembrane helix</keyword>
<dbReference type="Gene3D" id="3.30.70.3040">
    <property type="match status" value="1"/>
</dbReference>
<protein>
    <recommendedName>
        <fullName evidence="2">FtsX extracellular domain-containing protein</fullName>
    </recommendedName>
</protein>
<comment type="caution">
    <text evidence="3">The sequence shown here is derived from an EMBL/GenBank/DDBJ whole genome shotgun (WGS) entry which is preliminary data.</text>
</comment>
<dbReference type="AlphaFoldDB" id="A0A846YXC4"/>
<dbReference type="RefSeq" id="WP_067628988.1">
    <property type="nucleotide sequence ID" value="NZ_JAAXPI010000002.1"/>
</dbReference>
<organism evidence="3 4">
    <name type="scientific">Actinomadura latina</name>
    <dbReference type="NCBI Taxonomy" id="163603"/>
    <lineage>
        <taxon>Bacteria</taxon>
        <taxon>Bacillati</taxon>
        <taxon>Actinomycetota</taxon>
        <taxon>Actinomycetes</taxon>
        <taxon>Streptosporangiales</taxon>
        <taxon>Thermomonosporaceae</taxon>
        <taxon>Actinomadura</taxon>
    </lineage>
</organism>
<dbReference type="InterPro" id="IPR040690">
    <property type="entry name" value="FtsX_ECD"/>
</dbReference>
<feature type="transmembrane region" description="Helical" evidence="1">
    <location>
        <begin position="38"/>
        <end position="65"/>
    </location>
</feature>
<feature type="domain" description="FtsX extracellular" evidence="2">
    <location>
        <begin position="85"/>
        <end position="184"/>
    </location>
</feature>
<evidence type="ECO:0000259" key="2">
    <source>
        <dbReference type="Pfam" id="PF18075"/>
    </source>
</evidence>
<reference evidence="3 4" key="1">
    <citation type="submission" date="2020-04" db="EMBL/GenBank/DDBJ databases">
        <title>MicrobeNet Type strains.</title>
        <authorList>
            <person name="Nicholson A.C."/>
        </authorList>
    </citation>
    <scope>NUCLEOTIDE SEQUENCE [LARGE SCALE GENOMIC DNA]</scope>
    <source>
        <strain evidence="3 4">ATCC BAA-277</strain>
    </source>
</reference>